<accession>A0A834HJN3</accession>
<organism evidence="1 2">
    <name type="scientific">Rhododendron simsii</name>
    <name type="common">Sims's rhododendron</name>
    <dbReference type="NCBI Taxonomy" id="118357"/>
    <lineage>
        <taxon>Eukaryota</taxon>
        <taxon>Viridiplantae</taxon>
        <taxon>Streptophyta</taxon>
        <taxon>Embryophyta</taxon>
        <taxon>Tracheophyta</taxon>
        <taxon>Spermatophyta</taxon>
        <taxon>Magnoliopsida</taxon>
        <taxon>eudicotyledons</taxon>
        <taxon>Gunneridae</taxon>
        <taxon>Pentapetalae</taxon>
        <taxon>asterids</taxon>
        <taxon>Ericales</taxon>
        <taxon>Ericaceae</taxon>
        <taxon>Ericoideae</taxon>
        <taxon>Rhodoreae</taxon>
        <taxon>Rhododendron</taxon>
    </lineage>
</organism>
<evidence type="ECO:0000313" key="1">
    <source>
        <dbReference type="EMBL" id="KAF7152274.1"/>
    </source>
</evidence>
<sequence length="404" mass="44902">MALEFRYGGARFSTRLIDIEEFDGADRSMEWYCGSGVDDLVVPRDQDPLDRLPSPNSWSLWGVAARGSFESTNKYFITQASSGEEEPDFRGKGLYEEVDMDYSAHEAEQSSDSNLCQGFHNGSLHQATSSWESPDYELSDLARNNQADDIFMSSLLEEGPTGADNMRGSFNFIPEFGYGVLPTNNLLTDMVTESDYDPSHLFGMGSSKYVKTHAFSPSMNWGHGEVTPCNLRQKDDTTLKAFAARFAASSEVEMNELVNEETSIEASILHELQGAMLQLSEKTRIGFRDAFYRLAKNAEQYMENHSKNGDLISGTVHDETLRSENTKTVESETNSIDRAIANLLFNKTGSVQESNGSAARLCNYDLSLTQPPHFPQHTRLSSDALVPIFSTKEKPPAGGDCKFK</sequence>
<dbReference type="Proteomes" id="UP000626092">
    <property type="component" value="Unassembled WGS sequence"/>
</dbReference>
<evidence type="ECO:0000313" key="2">
    <source>
        <dbReference type="Proteomes" id="UP000626092"/>
    </source>
</evidence>
<dbReference type="AlphaFoldDB" id="A0A834HJN3"/>
<dbReference type="PANTHER" id="PTHR33334:SF10">
    <property type="entry name" value="PROTEIN LNK4"/>
    <property type="match status" value="1"/>
</dbReference>
<reference evidence="1" key="1">
    <citation type="submission" date="2019-11" db="EMBL/GenBank/DDBJ databases">
        <authorList>
            <person name="Liu Y."/>
            <person name="Hou J."/>
            <person name="Li T.-Q."/>
            <person name="Guan C.-H."/>
            <person name="Wu X."/>
            <person name="Wu H.-Z."/>
            <person name="Ling F."/>
            <person name="Zhang R."/>
            <person name="Shi X.-G."/>
            <person name="Ren J.-P."/>
            <person name="Chen E.-F."/>
            <person name="Sun J.-M."/>
        </authorList>
    </citation>
    <scope>NUCLEOTIDE SEQUENCE</scope>
    <source>
        <strain evidence="1">Adult_tree_wgs_1</strain>
        <tissue evidence="1">Leaves</tissue>
    </source>
</reference>
<dbReference type="GO" id="GO:0006355">
    <property type="term" value="P:regulation of DNA-templated transcription"/>
    <property type="evidence" value="ECO:0007669"/>
    <property type="project" value="InterPro"/>
</dbReference>
<comment type="caution">
    <text evidence="1">The sequence shown here is derived from an EMBL/GenBank/DDBJ whole genome shotgun (WGS) entry which is preliminary data.</text>
</comment>
<keyword evidence="2" id="KW-1185">Reference proteome</keyword>
<dbReference type="OrthoDB" id="1939712at2759"/>
<evidence type="ECO:0008006" key="3">
    <source>
        <dbReference type="Google" id="ProtNLM"/>
    </source>
</evidence>
<dbReference type="EMBL" id="WJXA01000001">
    <property type="protein sequence ID" value="KAF7152274.1"/>
    <property type="molecule type" value="Genomic_DNA"/>
</dbReference>
<dbReference type="PANTHER" id="PTHR33334">
    <property type="entry name" value="PROTEIN LNK1"/>
    <property type="match status" value="1"/>
</dbReference>
<name>A0A834HJN3_RHOSS</name>
<protein>
    <recommendedName>
        <fullName evidence="3">Protein LNK3</fullName>
    </recommendedName>
</protein>
<dbReference type="GO" id="GO:0007623">
    <property type="term" value="P:circadian rhythm"/>
    <property type="evidence" value="ECO:0007669"/>
    <property type="project" value="InterPro"/>
</dbReference>
<gene>
    <name evidence="1" type="ORF">RHSIM_Rhsim01G0124500</name>
</gene>
<proteinExistence type="predicted"/>
<dbReference type="InterPro" id="IPR039928">
    <property type="entry name" value="LNK"/>
</dbReference>